<comment type="similarity">
    <text evidence="1">Belongs to the PrpD family.</text>
</comment>
<dbReference type="InterPro" id="IPR045336">
    <property type="entry name" value="MmgE_PrpD_N"/>
</dbReference>
<reference evidence="4 5" key="1">
    <citation type="journal article" date="2011" name="J. Bacteriol.">
        <title>Genome Sequences of Alicycliphilus denitrificans Strains BC and K601T.</title>
        <authorList>
            <person name="Oosterkamp M.J."/>
            <person name="Veuskens T."/>
            <person name="Plugge C.M."/>
            <person name="Langenhoff A.A."/>
            <person name="Gerritse J."/>
            <person name="van Berkel W.J."/>
            <person name="Pieper D.H."/>
            <person name="Junca H."/>
            <person name="Goodwin L.A."/>
            <person name="Daligault H.E."/>
            <person name="Bruce D.C."/>
            <person name="Detter J.C."/>
            <person name="Tapia R."/>
            <person name="Han C.S."/>
            <person name="Land M.L."/>
            <person name="Hauser L.J."/>
            <person name="Smidt H."/>
            <person name="Stams A.J."/>
        </authorList>
    </citation>
    <scope>NUCLEOTIDE SEQUENCE [LARGE SCALE GENOMIC DNA]</scope>
    <source>
        <strain evidence="5">DSM 14773 / CIP 107495 / K601</strain>
    </source>
</reference>
<dbReference type="AlphaFoldDB" id="F4GFG9"/>
<dbReference type="InterPro" id="IPR042188">
    <property type="entry name" value="MmgE/PrpD_sf_2"/>
</dbReference>
<dbReference type="Gene3D" id="1.10.4100.10">
    <property type="entry name" value="2-methylcitrate dehydratase PrpD"/>
    <property type="match status" value="1"/>
</dbReference>
<organism evidence="4 5">
    <name type="scientific">Alicycliphilus denitrificans (strain DSM 14773 / CIP 107495 / K601)</name>
    <dbReference type="NCBI Taxonomy" id="596154"/>
    <lineage>
        <taxon>Bacteria</taxon>
        <taxon>Pseudomonadati</taxon>
        <taxon>Pseudomonadota</taxon>
        <taxon>Betaproteobacteria</taxon>
        <taxon>Burkholderiales</taxon>
        <taxon>Comamonadaceae</taxon>
        <taxon>Alicycliphilus</taxon>
    </lineage>
</organism>
<dbReference type="HOGENOM" id="CLU_026574_1_1_4"/>
<dbReference type="PANTHER" id="PTHR16943:SF8">
    <property type="entry name" value="2-METHYLCITRATE DEHYDRATASE"/>
    <property type="match status" value="1"/>
</dbReference>
<dbReference type="Gene3D" id="3.30.1330.120">
    <property type="entry name" value="2-methylcitrate dehydratase PrpD"/>
    <property type="match status" value="1"/>
</dbReference>
<dbReference type="PANTHER" id="PTHR16943">
    <property type="entry name" value="2-METHYLCITRATE DEHYDRATASE-RELATED"/>
    <property type="match status" value="1"/>
</dbReference>
<protein>
    <submittedName>
        <fullName evidence="4">MmgE/PrpD family protein</fullName>
    </submittedName>
</protein>
<dbReference type="InterPro" id="IPR042183">
    <property type="entry name" value="MmgE/PrpD_sf_1"/>
</dbReference>
<sequence>MTEHTTGAPPRLAGELVADPASVELTASIAGHVARVANAPLTEADTEAARKLLLDNFIVSLWGATRPWTREIAQWTRRFAGTGASPVLGTDWLADPSIAALVHGTAAHSYELDDTHDETLSHPGAAIIPAALAVAAATDAPQAGLLRALAAGYEAMALLGASAGGMETVHRGFHPTSVFGSFDAATACICLHARQRGEAVTRDLLIAAWGHALSQACGAMQFSAEPGGGEVKRVHAGYGARNGVLAAEFAHLPAVTAPRRVAEGAYGLAALFGGPLRHVAPAQRLQIHNISFKPYACCRLFHSTIDALREVTDGFTTPPEAIERITLSGPRLIADQHMLPRPRGSMAAQYSAPFIVGATLAYGPQRYDAYGDEHMDDAAILAIADKLRFEPSEELTRTYYPHRFATGVRLRLADGSERYAMVADSMGTPRKPLTTEQILAKGLGLEGGGTALGERLLQGIRDGSQGGRALAQLLARSLR</sequence>
<evidence type="ECO:0000259" key="3">
    <source>
        <dbReference type="Pfam" id="PF19305"/>
    </source>
</evidence>
<evidence type="ECO:0000259" key="2">
    <source>
        <dbReference type="Pfam" id="PF03972"/>
    </source>
</evidence>
<dbReference type="InterPro" id="IPR045337">
    <property type="entry name" value="MmgE_PrpD_C"/>
</dbReference>
<dbReference type="SUPFAM" id="SSF103378">
    <property type="entry name" value="2-methylcitrate dehydratase PrpD"/>
    <property type="match status" value="1"/>
</dbReference>
<dbReference type="Proteomes" id="UP000007938">
    <property type="component" value="Chromosome"/>
</dbReference>
<dbReference type="KEGG" id="adk:Alide2_1504"/>
<dbReference type="GO" id="GO:0016829">
    <property type="term" value="F:lyase activity"/>
    <property type="evidence" value="ECO:0007669"/>
    <property type="project" value="InterPro"/>
</dbReference>
<evidence type="ECO:0000256" key="1">
    <source>
        <dbReference type="ARBA" id="ARBA00006174"/>
    </source>
</evidence>
<evidence type="ECO:0000313" key="4">
    <source>
        <dbReference type="EMBL" id="AEB83901.1"/>
    </source>
</evidence>
<keyword evidence="5" id="KW-1185">Reference proteome</keyword>
<feature type="domain" description="MmgE/PrpD C-terminal" evidence="3">
    <location>
        <begin position="295"/>
        <end position="441"/>
    </location>
</feature>
<gene>
    <name evidence="4" type="ordered locus">Alide2_1504</name>
</gene>
<dbReference type="InterPro" id="IPR005656">
    <property type="entry name" value="MmgE_PrpD"/>
</dbReference>
<accession>F4GFG9</accession>
<dbReference type="STRING" id="596154.Alide2_1504"/>
<reference evidence="4 5" key="2">
    <citation type="submission" date="2011-04" db="EMBL/GenBank/DDBJ databases">
        <title>Complete sequence of chromosome of Alicycliphilus denitrificans K601.</title>
        <authorList>
            <consortium name="US DOE Joint Genome Institute"/>
            <person name="Lucas S."/>
            <person name="Han J."/>
            <person name="Lapidus A."/>
            <person name="Cheng J.-F."/>
            <person name="Goodwin L."/>
            <person name="Pitluck S."/>
            <person name="Peters L."/>
            <person name="Zeytun A."/>
            <person name="Detter J.C."/>
            <person name="Han C."/>
            <person name="Tapia R."/>
            <person name="Land M."/>
            <person name="Hauser L."/>
            <person name="Kyrpides N."/>
            <person name="Ivanova N."/>
            <person name="Mikhailova N."/>
            <person name="Pagani I."/>
            <person name="Oosterkamp M."/>
            <person name="Pieper D."/>
            <person name="van Berkel W."/>
            <person name="Langenhoff A."/>
            <person name="Smidt H."/>
            <person name="Stams A."/>
            <person name="Woyke T."/>
        </authorList>
    </citation>
    <scope>NUCLEOTIDE SEQUENCE [LARGE SCALE GENOMIC DNA]</scope>
    <source>
        <strain evidence="5">DSM 14773 / CIP 107495 / K601</strain>
    </source>
</reference>
<dbReference type="RefSeq" id="WP_013721718.1">
    <property type="nucleotide sequence ID" value="NC_015422.1"/>
</dbReference>
<feature type="domain" description="MmgE/PrpD N-terminal" evidence="2">
    <location>
        <begin position="28"/>
        <end position="273"/>
    </location>
</feature>
<dbReference type="InterPro" id="IPR036148">
    <property type="entry name" value="MmgE/PrpD_sf"/>
</dbReference>
<name>F4GFG9_ALIDK</name>
<proteinExistence type="inferred from homology"/>
<dbReference type="Pfam" id="PF03972">
    <property type="entry name" value="MmgE_PrpD_N"/>
    <property type="match status" value="1"/>
</dbReference>
<dbReference type="EMBL" id="CP002657">
    <property type="protein sequence ID" value="AEB83901.1"/>
    <property type="molecule type" value="Genomic_DNA"/>
</dbReference>
<dbReference type="OrthoDB" id="9797528at2"/>
<evidence type="ECO:0000313" key="5">
    <source>
        <dbReference type="Proteomes" id="UP000007938"/>
    </source>
</evidence>
<dbReference type="Pfam" id="PF19305">
    <property type="entry name" value="MmgE_PrpD_C"/>
    <property type="match status" value="1"/>
</dbReference>
<dbReference type="eggNOG" id="COG2079">
    <property type="taxonomic scope" value="Bacteria"/>
</dbReference>